<name>A0A2H1KMV4_BREAU</name>
<accession>A0A2H1KMV4</accession>
<evidence type="ECO:0000313" key="2">
    <source>
        <dbReference type="Proteomes" id="UP000234327"/>
    </source>
</evidence>
<dbReference type="RefSeq" id="WP_101598785.1">
    <property type="nucleotide sequence ID" value="NZ_FXYZ01000026.1"/>
</dbReference>
<evidence type="ECO:0000313" key="1">
    <source>
        <dbReference type="EMBL" id="SMY01076.1"/>
    </source>
</evidence>
<dbReference type="Proteomes" id="UP000234327">
    <property type="component" value="Unassembled WGS sequence"/>
</dbReference>
<dbReference type="AlphaFoldDB" id="A0A2H1KMV4"/>
<reference evidence="1 2" key="1">
    <citation type="submission" date="2017-03" db="EMBL/GenBank/DDBJ databases">
        <authorList>
            <person name="Afonso C.L."/>
            <person name="Miller P.J."/>
            <person name="Scott M.A."/>
            <person name="Spackman E."/>
            <person name="Goraichik I."/>
            <person name="Dimitrov K.M."/>
            <person name="Suarez D.L."/>
            <person name="Swayne D.E."/>
        </authorList>
    </citation>
    <scope>NUCLEOTIDE SEQUENCE [LARGE SCALE GENOMIC DNA]</scope>
    <source>
        <strain evidence="2">6(3)</strain>
    </source>
</reference>
<dbReference type="EMBL" id="FXYZ01000026">
    <property type="protein sequence ID" value="SMY01076.1"/>
    <property type="molecule type" value="Genomic_DNA"/>
</dbReference>
<gene>
    <name evidence="1" type="ORF">BAURA63_03500</name>
</gene>
<protein>
    <submittedName>
        <fullName evidence="1">Uncharacterized protein</fullName>
    </submittedName>
</protein>
<proteinExistence type="predicted"/>
<organism evidence="1 2">
    <name type="scientific">Brevibacterium aurantiacum</name>
    <dbReference type="NCBI Taxonomy" id="273384"/>
    <lineage>
        <taxon>Bacteria</taxon>
        <taxon>Bacillati</taxon>
        <taxon>Actinomycetota</taxon>
        <taxon>Actinomycetes</taxon>
        <taxon>Micrococcales</taxon>
        <taxon>Brevibacteriaceae</taxon>
        <taxon>Brevibacterium</taxon>
    </lineage>
</organism>
<sequence length="127" mass="14115">MTTIAALDTITGEALEQLRALIGHGIAAFNDRITYDPQAAWSLEMHVSKYQCIHTSIRALAAEVTTVTADTFPADYAPQLVALVEWGIDDFDYQLDYSPAEIADLDPPLKERTILHENILATVRTFH</sequence>